<protein>
    <submittedName>
        <fullName evidence="2">PucR-like helix-turn-helix protein</fullName>
    </submittedName>
</protein>
<dbReference type="InterPro" id="IPR025736">
    <property type="entry name" value="PucR_C-HTH_dom"/>
</dbReference>
<feature type="domain" description="PucR C-terminal helix-turn-helix" evidence="1">
    <location>
        <begin position="254"/>
        <end position="311"/>
    </location>
</feature>
<dbReference type="RefSeq" id="WP_109638166.1">
    <property type="nucleotide sequence ID" value="NZ_QGHB01000006.1"/>
</dbReference>
<name>A0A316HY23_9PSEU</name>
<evidence type="ECO:0000313" key="3">
    <source>
        <dbReference type="Proteomes" id="UP000246005"/>
    </source>
</evidence>
<dbReference type="InterPro" id="IPR042070">
    <property type="entry name" value="PucR_C-HTH_sf"/>
</dbReference>
<comment type="caution">
    <text evidence="2">The sequence shown here is derived from an EMBL/GenBank/DDBJ whole genome shotgun (WGS) entry which is preliminary data.</text>
</comment>
<evidence type="ECO:0000259" key="1">
    <source>
        <dbReference type="Pfam" id="PF13556"/>
    </source>
</evidence>
<dbReference type="Gene3D" id="1.10.10.2840">
    <property type="entry name" value="PucR C-terminal helix-turn-helix domain"/>
    <property type="match status" value="1"/>
</dbReference>
<dbReference type="AlphaFoldDB" id="A0A316HY23"/>
<evidence type="ECO:0000313" key="2">
    <source>
        <dbReference type="EMBL" id="PWK85564.1"/>
    </source>
</evidence>
<gene>
    <name evidence="2" type="ORF">C8D88_106192</name>
</gene>
<reference evidence="2 3" key="1">
    <citation type="submission" date="2018-05" db="EMBL/GenBank/DDBJ databases">
        <title>Genomic Encyclopedia of Type Strains, Phase IV (KMG-IV): sequencing the most valuable type-strain genomes for metagenomic binning, comparative biology and taxonomic classification.</title>
        <authorList>
            <person name="Goeker M."/>
        </authorList>
    </citation>
    <scope>NUCLEOTIDE SEQUENCE [LARGE SCALE GENOMIC DNA]</scope>
    <source>
        <strain evidence="2 3">DSM 45480</strain>
    </source>
</reference>
<organism evidence="2 3">
    <name type="scientific">Lentzea atacamensis</name>
    <dbReference type="NCBI Taxonomy" id="531938"/>
    <lineage>
        <taxon>Bacteria</taxon>
        <taxon>Bacillati</taxon>
        <taxon>Actinomycetota</taxon>
        <taxon>Actinomycetes</taxon>
        <taxon>Pseudonocardiales</taxon>
        <taxon>Pseudonocardiaceae</taxon>
        <taxon>Lentzea</taxon>
    </lineage>
</organism>
<dbReference type="PANTHER" id="PTHR33744">
    <property type="entry name" value="CARBOHYDRATE DIACID REGULATOR"/>
    <property type="match status" value="1"/>
</dbReference>
<dbReference type="InterPro" id="IPR051448">
    <property type="entry name" value="CdaR-like_regulators"/>
</dbReference>
<accession>A0A316HY23</accession>
<proteinExistence type="predicted"/>
<dbReference type="Pfam" id="PF13556">
    <property type="entry name" value="HTH_30"/>
    <property type="match status" value="1"/>
</dbReference>
<dbReference type="EMBL" id="QGHB01000006">
    <property type="protein sequence ID" value="PWK85564.1"/>
    <property type="molecule type" value="Genomic_DNA"/>
</dbReference>
<dbReference type="Proteomes" id="UP000246005">
    <property type="component" value="Unassembled WGS sequence"/>
</dbReference>
<sequence>MTETVVEWEPSVDVRAPFSGLRPVSDSSPEPADFLARVRAVGEKWDGDRHGELVDVLLQAAGDNPELANLVRSSGSILEQFLEGFRRNAGTGAGGSVPRDLAAELIAGRSVPQAVLDSLAARYLVVVARSCANGRGKAVPAEIAGPGVLTTRHEGDLVLLIPDIDAGRTTRITGHLTQWLNGNGWLAVAKRGRAQLSDGFREAGDVLRLVAAGRRQSGMYSISDVLVEYAVIRHQGVADNLVAVIKPLRAHAVLWETLTALIDADYNRNKAAKNLFIHRSTLDYRLQRIASVTGCDPTSGRGVQLLTAALIADAVR</sequence>